<feature type="transmembrane region" description="Helical" evidence="1">
    <location>
        <begin position="86"/>
        <end position="109"/>
    </location>
</feature>
<reference evidence="3" key="1">
    <citation type="journal article" date="2019" name="Int. J. Syst. Evol. Microbiol.">
        <title>The Global Catalogue of Microorganisms (GCM) 10K type strain sequencing project: providing services to taxonomists for standard genome sequencing and annotation.</title>
        <authorList>
            <consortium name="The Broad Institute Genomics Platform"/>
            <consortium name="The Broad Institute Genome Sequencing Center for Infectious Disease"/>
            <person name="Wu L."/>
            <person name="Ma J."/>
        </authorList>
    </citation>
    <scope>NUCLEOTIDE SEQUENCE [LARGE SCALE GENOMIC DNA]</scope>
    <source>
        <strain evidence="3">CGMCC 1.15931</strain>
    </source>
</reference>
<keyword evidence="1" id="KW-0472">Membrane</keyword>
<proteinExistence type="predicted"/>
<dbReference type="EMBL" id="BMKG01000010">
    <property type="protein sequence ID" value="GGC03262.1"/>
    <property type="molecule type" value="Genomic_DNA"/>
</dbReference>
<comment type="caution">
    <text evidence="2">The sequence shown here is derived from an EMBL/GenBank/DDBJ whole genome shotgun (WGS) entry which is preliminary data.</text>
</comment>
<feature type="transmembrane region" description="Helical" evidence="1">
    <location>
        <begin position="12"/>
        <end position="35"/>
    </location>
</feature>
<keyword evidence="1" id="KW-1133">Transmembrane helix</keyword>
<evidence type="ECO:0000313" key="2">
    <source>
        <dbReference type="EMBL" id="GGC03262.1"/>
    </source>
</evidence>
<evidence type="ECO:0000313" key="3">
    <source>
        <dbReference type="Proteomes" id="UP000622638"/>
    </source>
</evidence>
<protein>
    <recommendedName>
        <fullName evidence="4">Major facilitator superfamily (MFS) profile domain-containing protein</fullName>
    </recommendedName>
</protein>
<organism evidence="2 3">
    <name type="scientific">Pseudoduganella buxea</name>
    <dbReference type="NCBI Taxonomy" id="1949069"/>
    <lineage>
        <taxon>Bacteria</taxon>
        <taxon>Pseudomonadati</taxon>
        <taxon>Pseudomonadota</taxon>
        <taxon>Betaproteobacteria</taxon>
        <taxon>Burkholderiales</taxon>
        <taxon>Oxalobacteraceae</taxon>
        <taxon>Telluria group</taxon>
        <taxon>Pseudoduganella</taxon>
    </lineage>
</organism>
<keyword evidence="1" id="KW-0812">Transmembrane</keyword>
<dbReference type="Proteomes" id="UP000622638">
    <property type="component" value="Unassembled WGS sequence"/>
</dbReference>
<keyword evidence="3" id="KW-1185">Reference proteome</keyword>
<evidence type="ECO:0000256" key="1">
    <source>
        <dbReference type="SAM" id="Phobius"/>
    </source>
</evidence>
<name>A0ABQ1KKQ2_9BURK</name>
<gene>
    <name evidence="2" type="ORF">GCM10011572_26550</name>
</gene>
<sequence>MPDNKPNNKPMSTLRAGLTGAAIGIAEVVGALGLASAMDALRTGSGYAGAAAGSAIGLLFLFGLAGAGVSGLFAGAVFLRSRRRPLLRYGATAAVPLLLGLLAWAWIAYGARGM</sequence>
<feature type="transmembrane region" description="Helical" evidence="1">
    <location>
        <begin position="55"/>
        <end position="79"/>
    </location>
</feature>
<evidence type="ECO:0008006" key="4">
    <source>
        <dbReference type="Google" id="ProtNLM"/>
    </source>
</evidence>
<accession>A0ABQ1KKQ2</accession>